<accession>A0A7Y9JME3</accession>
<dbReference type="AlphaFoldDB" id="A0A7Y9JME3"/>
<keyword evidence="1" id="KW-0812">Transmembrane</keyword>
<comment type="caution">
    <text evidence="2">The sequence shown here is derived from an EMBL/GenBank/DDBJ whole genome shotgun (WGS) entry which is preliminary data.</text>
</comment>
<keyword evidence="1" id="KW-1133">Transmembrane helix</keyword>
<keyword evidence="1" id="KW-0472">Membrane</keyword>
<name>A0A7Y9JME3_9MICO</name>
<sequence length="103" mass="10664">MPETRDDPDARRAVRILTWLSLATAALGVLLVAVPAILPVGGPWVQLALGALTLVFAFRARAVGMRGVADYDGRLSLLAAIGGFVIVFFAGQVAFGVLASLGS</sequence>
<evidence type="ECO:0000313" key="3">
    <source>
        <dbReference type="Proteomes" id="UP000552045"/>
    </source>
</evidence>
<dbReference type="RefSeq" id="WP_179432498.1">
    <property type="nucleotide sequence ID" value="NZ_BAABLC010000001.1"/>
</dbReference>
<dbReference type="EMBL" id="JACCBH010000001">
    <property type="protein sequence ID" value="NYD54295.1"/>
    <property type="molecule type" value="Genomic_DNA"/>
</dbReference>
<feature type="transmembrane region" description="Helical" evidence="1">
    <location>
        <begin position="44"/>
        <end position="63"/>
    </location>
</feature>
<protein>
    <recommendedName>
        <fullName evidence="4">DUF3017 domain-containing protein</fullName>
    </recommendedName>
</protein>
<proteinExistence type="predicted"/>
<feature type="transmembrane region" description="Helical" evidence="1">
    <location>
        <begin position="75"/>
        <end position="101"/>
    </location>
</feature>
<keyword evidence="3" id="KW-1185">Reference proteome</keyword>
<evidence type="ECO:0000313" key="2">
    <source>
        <dbReference type="EMBL" id="NYD54295.1"/>
    </source>
</evidence>
<feature type="transmembrane region" description="Helical" evidence="1">
    <location>
        <begin position="16"/>
        <end position="38"/>
    </location>
</feature>
<organism evidence="2 3">
    <name type="scientific">Microbacterium pseudoresistens</name>
    <dbReference type="NCBI Taxonomy" id="640634"/>
    <lineage>
        <taxon>Bacteria</taxon>
        <taxon>Bacillati</taxon>
        <taxon>Actinomycetota</taxon>
        <taxon>Actinomycetes</taxon>
        <taxon>Micrococcales</taxon>
        <taxon>Microbacteriaceae</taxon>
        <taxon>Microbacterium</taxon>
    </lineage>
</organism>
<dbReference type="Proteomes" id="UP000552045">
    <property type="component" value="Unassembled WGS sequence"/>
</dbReference>
<evidence type="ECO:0000256" key="1">
    <source>
        <dbReference type="SAM" id="Phobius"/>
    </source>
</evidence>
<reference evidence="2 3" key="1">
    <citation type="submission" date="2020-07" db="EMBL/GenBank/DDBJ databases">
        <title>Sequencing the genomes of 1000 actinobacteria strains.</title>
        <authorList>
            <person name="Klenk H.-P."/>
        </authorList>
    </citation>
    <scope>NUCLEOTIDE SEQUENCE [LARGE SCALE GENOMIC DNA]</scope>
    <source>
        <strain evidence="2 3">DSM 22185</strain>
    </source>
</reference>
<gene>
    <name evidence="2" type="ORF">BKA02_001350</name>
</gene>
<evidence type="ECO:0008006" key="4">
    <source>
        <dbReference type="Google" id="ProtNLM"/>
    </source>
</evidence>